<feature type="compositionally biased region" description="Low complexity" evidence="1">
    <location>
        <begin position="365"/>
        <end position="379"/>
    </location>
</feature>
<dbReference type="Gene3D" id="1.10.20.10">
    <property type="entry name" value="Histone, subunit A"/>
    <property type="match status" value="1"/>
</dbReference>
<dbReference type="GO" id="GO:0005634">
    <property type="term" value="C:nucleus"/>
    <property type="evidence" value="ECO:0007669"/>
    <property type="project" value="InterPro"/>
</dbReference>
<evidence type="ECO:0000256" key="1">
    <source>
        <dbReference type="SAM" id="MobiDB-lite"/>
    </source>
</evidence>
<evidence type="ECO:0000313" key="2">
    <source>
        <dbReference type="EMBL" id="KAJ1919597.1"/>
    </source>
</evidence>
<organism evidence="2 3">
    <name type="scientific">Mycoemilia scoparia</name>
    <dbReference type="NCBI Taxonomy" id="417184"/>
    <lineage>
        <taxon>Eukaryota</taxon>
        <taxon>Fungi</taxon>
        <taxon>Fungi incertae sedis</taxon>
        <taxon>Zoopagomycota</taxon>
        <taxon>Kickxellomycotina</taxon>
        <taxon>Kickxellomycetes</taxon>
        <taxon>Kickxellales</taxon>
        <taxon>Kickxellaceae</taxon>
        <taxon>Mycoemilia</taxon>
    </lineage>
</organism>
<dbReference type="AlphaFoldDB" id="A0A9W8DVH8"/>
<feature type="compositionally biased region" description="Basic and acidic residues" evidence="1">
    <location>
        <begin position="294"/>
        <end position="308"/>
    </location>
</feature>
<feature type="region of interest" description="Disordered" evidence="1">
    <location>
        <begin position="424"/>
        <end position="484"/>
    </location>
</feature>
<feature type="compositionally biased region" description="Basic residues" evidence="1">
    <location>
        <begin position="443"/>
        <end position="462"/>
    </location>
</feature>
<feature type="region of interest" description="Disordered" evidence="1">
    <location>
        <begin position="78"/>
        <end position="138"/>
    </location>
</feature>
<keyword evidence="3" id="KW-1185">Reference proteome</keyword>
<feature type="region of interest" description="Disordered" evidence="1">
    <location>
        <begin position="357"/>
        <end position="388"/>
    </location>
</feature>
<name>A0A9W8DVH8_9FUNG</name>
<protein>
    <submittedName>
        <fullName evidence="2">Uncharacterized protein</fullName>
    </submittedName>
</protein>
<dbReference type="InterPro" id="IPR009072">
    <property type="entry name" value="Histone-fold"/>
</dbReference>
<accession>A0A9W8DVH8</accession>
<feature type="compositionally biased region" description="Basic and acidic residues" evidence="1">
    <location>
        <begin position="274"/>
        <end position="285"/>
    </location>
</feature>
<feature type="compositionally biased region" description="Polar residues" evidence="1">
    <location>
        <begin position="78"/>
        <end position="90"/>
    </location>
</feature>
<feature type="region of interest" description="Disordered" evidence="1">
    <location>
        <begin position="240"/>
        <end position="320"/>
    </location>
</feature>
<dbReference type="Pfam" id="PF10384">
    <property type="entry name" value="Scm3"/>
    <property type="match status" value="1"/>
</dbReference>
<proteinExistence type="predicted"/>
<comment type="caution">
    <text evidence="2">The sequence shown here is derived from an EMBL/GenBank/DDBJ whole genome shotgun (WGS) entry which is preliminary data.</text>
</comment>
<feature type="compositionally biased region" description="Low complexity" evidence="1">
    <location>
        <begin position="467"/>
        <end position="484"/>
    </location>
</feature>
<feature type="compositionally biased region" description="Basic and acidic residues" evidence="1">
    <location>
        <begin position="254"/>
        <end position="266"/>
    </location>
</feature>
<gene>
    <name evidence="2" type="ORF">H4219_001845</name>
</gene>
<dbReference type="GO" id="GO:0046982">
    <property type="term" value="F:protein heterodimerization activity"/>
    <property type="evidence" value="ECO:0007669"/>
    <property type="project" value="InterPro"/>
</dbReference>
<sequence>MSNEDSHNEGALLQAAREACQQRLWSQFESIFEKYGKEVDTGDDEVDLLTGDLCVDRGRLRKSQTVAWGDFASIIRSNSTPIPTASTKPSIKNKKYHSQSEEETPPQLGNAIQPSTPRSVLGDTRLRPEELSTTKYAQIKSQRRSRLLELIGTPINMPKRKLPPRDSGQDTASHLGLGSDDELAENPMPIPTPLQGKDKARSNEEEMTQNELLIEPIPNTILHRDGTDGNNINLEKDRPALGTIVPSNSGVTAKNEDTKYSEDARPTSEPNIDEMGKQNKGKETLELGTSEVQKASDGDTKAEKEHDINTSNVEPVNVPGVQPAEHIIILESPEEAPEDGKVEDKIELEDMVYDIAHTGSGCGDLGSSDEGSSGSDSDSVFSEQASYSPRLRPLQALKMVVKRSPRLKDFDSAISKGILKLNDIIKKPNSDDDSDDFMDPRPKSKPHKKAKNIMRKRTSQKKSTKELSPMLLSPLNSSCLSIQN</sequence>
<dbReference type="OrthoDB" id="2420608at2759"/>
<dbReference type="InterPro" id="IPR018465">
    <property type="entry name" value="Scm3/HJURP"/>
</dbReference>
<dbReference type="EMBL" id="JANBPU010000024">
    <property type="protein sequence ID" value="KAJ1919597.1"/>
    <property type="molecule type" value="Genomic_DNA"/>
</dbReference>
<reference evidence="2" key="1">
    <citation type="submission" date="2022-07" db="EMBL/GenBank/DDBJ databases">
        <title>Phylogenomic reconstructions and comparative analyses of Kickxellomycotina fungi.</title>
        <authorList>
            <person name="Reynolds N.K."/>
            <person name="Stajich J.E."/>
            <person name="Barry K."/>
            <person name="Grigoriev I.V."/>
            <person name="Crous P."/>
            <person name="Smith M.E."/>
        </authorList>
    </citation>
    <scope>NUCLEOTIDE SEQUENCE</scope>
    <source>
        <strain evidence="2">NBRC 100468</strain>
    </source>
</reference>
<dbReference type="GO" id="GO:0042393">
    <property type="term" value="F:histone binding"/>
    <property type="evidence" value="ECO:0007669"/>
    <property type="project" value="InterPro"/>
</dbReference>
<feature type="region of interest" description="Disordered" evidence="1">
    <location>
        <begin position="156"/>
        <end position="204"/>
    </location>
</feature>
<dbReference type="Proteomes" id="UP001150538">
    <property type="component" value="Unassembled WGS sequence"/>
</dbReference>
<evidence type="ECO:0000313" key="3">
    <source>
        <dbReference type="Proteomes" id="UP001150538"/>
    </source>
</evidence>